<feature type="region of interest" description="Disordered" evidence="1">
    <location>
        <begin position="286"/>
        <end position="309"/>
    </location>
</feature>
<evidence type="ECO:0000313" key="2">
    <source>
        <dbReference type="EMBL" id="CAG2227841.1"/>
    </source>
</evidence>
<name>A0A8S3TB42_MYTED</name>
<feature type="compositionally biased region" description="Basic and acidic residues" evidence="1">
    <location>
        <begin position="718"/>
        <end position="742"/>
    </location>
</feature>
<feature type="compositionally biased region" description="Polar residues" evidence="1">
    <location>
        <begin position="292"/>
        <end position="305"/>
    </location>
</feature>
<dbReference type="Proteomes" id="UP000683360">
    <property type="component" value="Unassembled WGS sequence"/>
</dbReference>
<dbReference type="EMBL" id="CAJPWZ010001978">
    <property type="protein sequence ID" value="CAG2227841.1"/>
    <property type="molecule type" value="Genomic_DNA"/>
</dbReference>
<protein>
    <submittedName>
        <fullName evidence="2">Uncharacterized protein</fullName>
    </submittedName>
</protein>
<accession>A0A8S3TB42</accession>
<proteinExistence type="predicted"/>
<sequence length="890" mass="97669">MPLREHWDGFRQKVLEFNVMYPTAHVICLAWIDNDVVCEGTNEMKNITLELIKKYKDLLTLHMLCKPQLSFLEHPKDINSGNVSVSNHISQHGHDDALQKKTNLPGTIQMAITDYPANLTKPNQTKSRKALPVLNEEDLTKIDTTTPTPKTKESSIPKHVETTNCETVVLETEHNVETAHSGTVVLQGEHNVETAHSHTVVLQGEQNGKTTHGDTVVLEKCPPSENIQSTNIMKFVLIPVMSVDVNNPITKTTDTDAKKILNTSVKSTGASPPFKGNMSDIQLISNKDKTRNNPPKNFTTASTTTDRNETDKQLIGNKDKAMNSQTSNTNTAQILLNENIWTIQTKGGNHIYKVKRKYRDIQPCGTSIASSSSNQLDVNNIALPTTVSEIKKIDNLPENKETSASVRENMSEDTNMTVNDYNYNPNTNPSTIPTQLNVNEFTMNIRRDIKEKYKQTINSTTYTPFSVNTDNEGKEKYIDNKRPTAMVTRSGRVKISVLPFTNYSIMEEYTHDKAPTATGTRSRRSEANTAVLQEDNVIMEGYTHTNTPIVTQSSQPGVKNTVIQTTNSINMEGITQNNTSPVMATRSSSTCSTKSIPGTDNIINAPTAMSTRSGRSGVKSSIPGTDNIINVSTAMATRSGQSGVKCSIPATGGITNDGLCNNDASTSTYRKEESIMPVETVVEFSDEDMESMETHEAVNVIIDVDQTGERVGTGEADDTYHDMDDPSLSDQDKNMESKKTSEAVKAIVDIGDADSEDLTSRNTDLKASGSGGQNDGNSVTDNAQKDTTDGFICDIGDCRKVFSTHNIGKHAVSKSGNSDGRQTVGMAGHNVGRQDVNLTDRNECRQAASMIDHNLGRQVDINDFGAGGQSTVDISRLYFVHEETIQNTYY</sequence>
<dbReference type="AlphaFoldDB" id="A0A8S3TB42"/>
<organism evidence="2 3">
    <name type="scientific">Mytilus edulis</name>
    <name type="common">Blue mussel</name>
    <dbReference type="NCBI Taxonomy" id="6550"/>
    <lineage>
        <taxon>Eukaryota</taxon>
        <taxon>Metazoa</taxon>
        <taxon>Spiralia</taxon>
        <taxon>Lophotrochozoa</taxon>
        <taxon>Mollusca</taxon>
        <taxon>Bivalvia</taxon>
        <taxon>Autobranchia</taxon>
        <taxon>Pteriomorphia</taxon>
        <taxon>Mytilida</taxon>
        <taxon>Mytiloidea</taxon>
        <taxon>Mytilidae</taxon>
        <taxon>Mytilinae</taxon>
        <taxon>Mytilus</taxon>
    </lineage>
</organism>
<feature type="region of interest" description="Disordered" evidence="1">
    <location>
        <begin position="707"/>
        <end position="784"/>
    </location>
</feature>
<comment type="caution">
    <text evidence="2">The sequence shown here is derived from an EMBL/GenBank/DDBJ whole genome shotgun (WGS) entry which is preliminary data.</text>
</comment>
<evidence type="ECO:0000313" key="3">
    <source>
        <dbReference type="Proteomes" id="UP000683360"/>
    </source>
</evidence>
<evidence type="ECO:0000256" key="1">
    <source>
        <dbReference type="SAM" id="MobiDB-lite"/>
    </source>
</evidence>
<gene>
    <name evidence="2" type="ORF">MEDL_40812</name>
</gene>
<reference evidence="2" key="1">
    <citation type="submission" date="2021-03" db="EMBL/GenBank/DDBJ databases">
        <authorList>
            <person name="Bekaert M."/>
        </authorList>
    </citation>
    <scope>NUCLEOTIDE SEQUENCE</scope>
</reference>
<dbReference type="OrthoDB" id="6077919at2759"/>
<keyword evidence="3" id="KW-1185">Reference proteome</keyword>
<feature type="region of interest" description="Disordered" evidence="1">
    <location>
        <begin position="573"/>
        <end position="602"/>
    </location>
</feature>